<protein>
    <submittedName>
        <fullName evidence="2">Subunit I/II of b(O/a)3-type cytochrome C oxidase</fullName>
    </submittedName>
</protein>
<evidence type="ECO:0000313" key="3">
    <source>
        <dbReference type="Proteomes" id="UP000192486"/>
    </source>
</evidence>
<dbReference type="EMBL" id="CP015108">
    <property type="protein sequence ID" value="ARF15778.1"/>
    <property type="molecule type" value="Genomic_DNA"/>
</dbReference>
<dbReference type="InterPro" id="IPR012538">
    <property type="entry name" value="Cyt_c_oxidase_su2a"/>
</dbReference>
<dbReference type="InterPro" id="IPR036246">
    <property type="entry name" value="Cyt_c_oxidase_su2a_ba3"/>
</dbReference>
<gene>
    <name evidence="2" type="ORF">SporoS204_13305</name>
</gene>
<dbReference type="Proteomes" id="UP000192486">
    <property type="component" value="Chromosome"/>
</dbReference>
<sequence length="41" mass="4561">MSSTNQPKEETNLKGTLIMVMIVGIAILVMWFGAYGLFLSR</sequence>
<keyword evidence="1" id="KW-1133">Transmembrane helix</keyword>
<organism evidence="2 3">
    <name type="scientific">Sporosarcina ureae</name>
    <dbReference type="NCBI Taxonomy" id="1571"/>
    <lineage>
        <taxon>Bacteria</taxon>
        <taxon>Bacillati</taxon>
        <taxon>Bacillota</taxon>
        <taxon>Bacilli</taxon>
        <taxon>Bacillales</taxon>
        <taxon>Caryophanaceae</taxon>
        <taxon>Sporosarcina</taxon>
    </lineage>
</organism>
<name>A0ABN4Z3A8_SPOUR</name>
<reference evidence="2 3" key="1">
    <citation type="submission" date="2016-04" db="EMBL/GenBank/DDBJ databases">
        <title>Comparative Genomics and Epigenetics of Sporosarcina ureae.</title>
        <authorList>
            <person name="Oliver A.S."/>
            <person name="Cooper K.K."/>
        </authorList>
    </citation>
    <scope>NUCLEOTIDE SEQUENCE [LARGE SCALE GENOMIC DNA]</scope>
    <source>
        <strain evidence="2 3">S204</strain>
    </source>
</reference>
<dbReference type="SUPFAM" id="SSF81473">
    <property type="entry name" value="Bacterial ba3 type cytochrome c oxidase subunit IIa"/>
    <property type="match status" value="1"/>
</dbReference>
<keyword evidence="3" id="KW-1185">Reference proteome</keyword>
<evidence type="ECO:0000256" key="1">
    <source>
        <dbReference type="SAM" id="Phobius"/>
    </source>
</evidence>
<keyword evidence="1" id="KW-0472">Membrane</keyword>
<feature type="transmembrane region" description="Helical" evidence="1">
    <location>
        <begin position="17"/>
        <end position="38"/>
    </location>
</feature>
<keyword evidence="1" id="KW-0812">Transmembrane</keyword>
<proteinExistence type="predicted"/>
<dbReference type="Pfam" id="PF08113">
    <property type="entry name" value="CoxIIa"/>
    <property type="match status" value="1"/>
</dbReference>
<accession>A0ABN4Z3A8</accession>
<evidence type="ECO:0000313" key="2">
    <source>
        <dbReference type="EMBL" id="ARF15778.1"/>
    </source>
</evidence>